<proteinExistence type="inferred from homology"/>
<dbReference type="SUPFAM" id="SSF102405">
    <property type="entry name" value="MCP/YpsA-like"/>
    <property type="match status" value="1"/>
</dbReference>
<evidence type="ECO:0000259" key="2">
    <source>
        <dbReference type="Pfam" id="PF02481"/>
    </source>
</evidence>
<dbReference type="Pfam" id="PF02481">
    <property type="entry name" value="DNA_processg_A"/>
    <property type="match status" value="1"/>
</dbReference>
<evidence type="ECO:0000313" key="3">
    <source>
        <dbReference type="EMBL" id="RGD74158.1"/>
    </source>
</evidence>
<dbReference type="AlphaFoldDB" id="A0A3E3DZP1"/>
<dbReference type="PANTHER" id="PTHR43022:SF1">
    <property type="entry name" value="PROTEIN SMF"/>
    <property type="match status" value="1"/>
</dbReference>
<accession>A0A3E3DZP1</accession>
<organism evidence="3 4">
    <name type="scientific">Anaerofustis stercorihominis</name>
    <dbReference type="NCBI Taxonomy" id="214853"/>
    <lineage>
        <taxon>Bacteria</taxon>
        <taxon>Bacillati</taxon>
        <taxon>Bacillota</taxon>
        <taxon>Clostridia</taxon>
        <taxon>Eubacteriales</taxon>
        <taxon>Eubacteriaceae</taxon>
        <taxon>Anaerofustis</taxon>
    </lineage>
</organism>
<dbReference type="Proteomes" id="UP000261212">
    <property type="component" value="Unassembled WGS sequence"/>
</dbReference>
<name>A0A3E3DZP1_9FIRM</name>
<evidence type="ECO:0000256" key="1">
    <source>
        <dbReference type="ARBA" id="ARBA00006525"/>
    </source>
</evidence>
<dbReference type="InterPro" id="IPR057666">
    <property type="entry name" value="DrpA_SLOG"/>
</dbReference>
<dbReference type="PANTHER" id="PTHR43022">
    <property type="entry name" value="PROTEIN SMF"/>
    <property type="match status" value="1"/>
</dbReference>
<dbReference type="InterPro" id="IPR010994">
    <property type="entry name" value="RuvA_2-like"/>
</dbReference>
<reference evidence="3 4" key="1">
    <citation type="submission" date="2018-08" db="EMBL/GenBank/DDBJ databases">
        <title>A genome reference for cultivated species of the human gut microbiota.</title>
        <authorList>
            <person name="Zou Y."/>
            <person name="Xue W."/>
            <person name="Luo G."/>
        </authorList>
    </citation>
    <scope>NUCLEOTIDE SEQUENCE [LARGE SCALE GENOMIC DNA]</scope>
    <source>
        <strain evidence="3 4">AM25-6</strain>
    </source>
</reference>
<dbReference type="GeneID" id="97999819"/>
<dbReference type="RefSeq" id="WP_007049397.1">
    <property type="nucleotide sequence ID" value="NZ_CABKNJ010000005.1"/>
</dbReference>
<dbReference type="SUPFAM" id="SSF47781">
    <property type="entry name" value="RuvA domain 2-like"/>
    <property type="match status" value="1"/>
</dbReference>
<dbReference type="EMBL" id="QUSM01000003">
    <property type="protein sequence ID" value="RGD74158.1"/>
    <property type="molecule type" value="Genomic_DNA"/>
</dbReference>
<protein>
    <submittedName>
        <fullName evidence="3">DNA-protecting protein DprA</fullName>
    </submittedName>
</protein>
<feature type="domain" description="Smf/DprA SLOG" evidence="2">
    <location>
        <begin position="79"/>
        <end position="288"/>
    </location>
</feature>
<dbReference type="Gene3D" id="3.40.50.450">
    <property type="match status" value="1"/>
</dbReference>
<comment type="similarity">
    <text evidence="1">Belongs to the DprA/Smf family.</text>
</comment>
<dbReference type="GO" id="GO:0009294">
    <property type="term" value="P:DNA-mediated transformation"/>
    <property type="evidence" value="ECO:0007669"/>
    <property type="project" value="InterPro"/>
</dbReference>
<dbReference type="NCBIfam" id="TIGR00732">
    <property type="entry name" value="dprA"/>
    <property type="match status" value="1"/>
</dbReference>
<dbReference type="InterPro" id="IPR003488">
    <property type="entry name" value="DprA"/>
</dbReference>
<gene>
    <name evidence="3" type="primary">dprA</name>
    <name evidence="3" type="ORF">DW687_05165</name>
</gene>
<sequence>MNIEKWLWLMSIQNIGAKRAINLYDYFGSIDEIYLNDDINKYTKVSGITLDIATRLTMDKDLNKFNRLIDKMYNEGINYITMDDKYYPYSLKEIYDYPPILFYRGKNLFVEENPMISIVGTRKASNYGIQVARDFAREFSNKGLDVVSGMAAGIDTYAHKGALQGFGDTIAVLGSGVDKIYPKSNAKLYDEIIERGMVISEYFPGTEPLSHHFPARNRIISGLSHGTIVIEASYKSGSLITARYANEQGREVYSVPGNITSALCEGSNSLLKDGAKLILSANDVLEDLYYVLDRPNMERITDIIEAKEDRSFRQIKKEVNILDKYELSDDERNICQAILDGNNTADLINENLGLEINLINSVLTMLEIRGIVISTGANLTIKQ</sequence>
<comment type="caution">
    <text evidence="3">The sequence shown here is derived from an EMBL/GenBank/DDBJ whole genome shotgun (WGS) entry which is preliminary data.</text>
</comment>
<evidence type="ECO:0000313" key="4">
    <source>
        <dbReference type="Proteomes" id="UP000261212"/>
    </source>
</evidence>